<dbReference type="Pfam" id="PF25145">
    <property type="entry name" value="NfeD1b_N"/>
    <property type="match status" value="1"/>
</dbReference>
<evidence type="ECO:0000256" key="3">
    <source>
        <dbReference type="ARBA" id="ARBA00022989"/>
    </source>
</evidence>
<feature type="signal peptide" evidence="6">
    <location>
        <begin position="1"/>
        <end position="23"/>
    </location>
</feature>
<dbReference type="Proteomes" id="UP000601522">
    <property type="component" value="Unassembled WGS sequence"/>
</dbReference>
<evidence type="ECO:0000256" key="2">
    <source>
        <dbReference type="ARBA" id="ARBA00022692"/>
    </source>
</evidence>
<dbReference type="EMBL" id="JACRTK010000002">
    <property type="protein sequence ID" value="MBC8590770.1"/>
    <property type="molecule type" value="Genomic_DNA"/>
</dbReference>
<accession>A0A926F2J3</accession>
<evidence type="ECO:0000313" key="11">
    <source>
        <dbReference type="Proteomes" id="UP000601522"/>
    </source>
</evidence>
<dbReference type="InterPro" id="IPR029045">
    <property type="entry name" value="ClpP/crotonase-like_dom_sf"/>
</dbReference>
<protein>
    <submittedName>
        <fullName evidence="10">Nodulation protein NfeD</fullName>
    </submittedName>
</protein>
<dbReference type="InterPro" id="IPR056738">
    <property type="entry name" value="NfeD1b_N"/>
</dbReference>
<evidence type="ECO:0000256" key="5">
    <source>
        <dbReference type="SAM" id="Phobius"/>
    </source>
</evidence>
<dbReference type="InterPro" id="IPR056739">
    <property type="entry name" value="NfeD_membrane"/>
</dbReference>
<evidence type="ECO:0000313" key="10">
    <source>
        <dbReference type="EMBL" id="MBC8590770.1"/>
    </source>
</evidence>
<feature type="transmembrane region" description="Helical" evidence="5">
    <location>
        <begin position="275"/>
        <end position="293"/>
    </location>
</feature>
<evidence type="ECO:0000256" key="6">
    <source>
        <dbReference type="SAM" id="SignalP"/>
    </source>
</evidence>
<dbReference type="PANTHER" id="PTHR33507">
    <property type="entry name" value="INNER MEMBRANE PROTEIN YBBJ"/>
    <property type="match status" value="1"/>
</dbReference>
<dbReference type="Gene3D" id="2.40.50.140">
    <property type="entry name" value="Nucleic acid-binding proteins"/>
    <property type="match status" value="1"/>
</dbReference>
<keyword evidence="3 5" id="KW-1133">Transmembrane helix</keyword>
<dbReference type="InterPro" id="IPR012340">
    <property type="entry name" value="NA-bd_OB-fold"/>
</dbReference>
<feature type="domain" description="NfeD-like C-terminal" evidence="7">
    <location>
        <begin position="375"/>
        <end position="430"/>
    </location>
</feature>
<comment type="subcellular location">
    <subcellularLocation>
        <location evidence="1">Membrane</location>
        <topology evidence="1">Multi-pass membrane protein</topology>
    </subcellularLocation>
</comment>
<feature type="chain" id="PRO_5038557260" evidence="6">
    <location>
        <begin position="24"/>
        <end position="431"/>
    </location>
</feature>
<feature type="transmembrane region" description="Helical" evidence="5">
    <location>
        <begin position="325"/>
        <end position="344"/>
    </location>
</feature>
<evidence type="ECO:0000259" key="8">
    <source>
        <dbReference type="Pfam" id="PF24961"/>
    </source>
</evidence>
<feature type="transmembrane region" description="Helical" evidence="5">
    <location>
        <begin position="252"/>
        <end position="269"/>
    </location>
</feature>
<proteinExistence type="predicted"/>
<evidence type="ECO:0000256" key="1">
    <source>
        <dbReference type="ARBA" id="ARBA00004141"/>
    </source>
</evidence>
<dbReference type="SUPFAM" id="SSF52096">
    <property type="entry name" value="ClpP/crotonase"/>
    <property type="match status" value="1"/>
</dbReference>
<organism evidence="10 11">
    <name type="scientific">Wansuia hejianensis</name>
    <dbReference type="NCBI Taxonomy" id="2763667"/>
    <lineage>
        <taxon>Bacteria</taxon>
        <taxon>Bacillati</taxon>
        <taxon>Bacillota</taxon>
        <taxon>Clostridia</taxon>
        <taxon>Lachnospirales</taxon>
        <taxon>Lachnospiraceae</taxon>
        <taxon>Wansuia</taxon>
    </lineage>
</organism>
<dbReference type="CDD" id="cd07021">
    <property type="entry name" value="Clp_protease_NfeD_like"/>
    <property type="match status" value="1"/>
</dbReference>
<name>A0A926F2J3_9FIRM</name>
<dbReference type="AlphaFoldDB" id="A0A926F2J3"/>
<dbReference type="Pfam" id="PF24961">
    <property type="entry name" value="NfeD_membrane"/>
    <property type="match status" value="1"/>
</dbReference>
<evidence type="ECO:0000259" key="7">
    <source>
        <dbReference type="Pfam" id="PF01957"/>
    </source>
</evidence>
<sequence>MKSNRILLFLLVFLVAFSPSALGKNNDKQEDIVYIVPIKGEINRATKNYVKDVINDLNNQDVEAVIFEIDTYGGLIDEAIDIKDLIISTNIPTISFVNNKAVSAGVLITIASEKVVMAPNATIGSAETIPNTEKILSYWRSVLRDTAQYRNRNPEIIEAMADKDIVIEGLNRKGKLVNLTSSEALENGISDYISSDYSDILKEFGFNNVKIIEKQESLQVKLAKYIASPYLSSILLTIAFVGMVIELLTPGFGLGGTISIIGFGLYFGGNILAGHSHWTSLALFVTGLILLVIEGIVPGFGLPGISGIILVLVGIVLAMDSFGVALLSLSIAVIITTIITIILLKLGFRSTLFNSIVLNTQYDSDKGYLGPISKDAYLNKKGITVSELRPSGFIEINGERLDVLSDGGFIPKDTLVEVVKIEGSKIIVRRV</sequence>
<keyword evidence="11" id="KW-1185">Reference proteome</keyword>
<dbReference type="RefSeq" id="WP_249323604.1">
    <property type="nucleotide sequence ID" value="NZ_JACRTK010000002.1"/>
</dbReference>
<comment type="caution">
    <text evidence="10">The sequence shown here is derived from an EMBL/GenBank/DDBJ whole genome shotgun (WGS) entry which is preliminary data.</text>
</comment>
<feature type="domain" description="NfeD integral membrane" evidence="8">
    <location>
        <begin position="231"/>
        <end position="344"/>
    </location>
</feature>
<dbReference type="Pfam" id="PF01957">
    <property type="entry name" value="NfeD"/>
    <property type="match status" value="1"/>
</dbReference>
<keyword evidence="6" id="KW-0732">Signal</keyword>
<evidence type="ECO:0000256" key="4">
    <source>
        <dbReference type="ARBA" id="ARBA00023136"/>
    </source>
</evidence>
<dbReference type="InterPro" id="IPR052165">
    <property type="entry name" value="Membrane_assoc_protease"/>
</dbReference>
<dbReference type="InterPro" id="IPR002810">
    <property type="entry name" value="NfeD-like_C"/>
</dbReference>
<reference evidence="10 11" key="1">
    <citation type="submission" date="2020-08" db="EMBL/GenBank/DDBJ databases">
        <title>Genome public.</title>
        <authorList>
            <person name="Liu C."/>
            <person name="Sun Q."/>
        </authorList>
    </citation>
    <scope>NUCLEOTIDE SEQUENCE [LARGE SCALE GENOMIC DNA]</scope>
    <source>
        <strain evidence="10 11">NSJ-26</strain>
    </source>
</reference>
<keyword evidence="4 5" id="KW-0472">Membrane</keyword>
<dbReference type="PANTHER" id="PTHR33507:SF3">
    <property type="entry name" value="INNER MEMBRANE PROTEIN YBBJ"/>
    <property type="match status" value="1"/>
</dbReference>
<feature type="domain" description="NfeD1b N-terminal" evidence="9">
    <location>
        <begin position="33"/>
        <end position="212"/>
    </location>
</feature>
<dbReference type="GO" id="GO:0005886">
    <property type="term" value="C:plasma membrane"/>
    <property type="evidence" value="ECO:0007669"/>
    <property type="project" value="TreeGrafter"/>
</dbReference>
<evidence type="ECO:0000259" key="9">
    <source>
        <dbReference type="Pfam" id="PF25145"/>
    </source>
</evidence>
<dbReference type="Gene3D" id="3.90.226.10">
    <property type="entry name" value="2-enoyl-CoA Hydratase, Chain A, domain 1"/>
    <property type="match status" value="1"/>
</dbReference>
<gene>
    <name evidence="10" type="ORF">H8689_06435</name>
</gene>
<keyword evidence="2 5" id="KW-0812">Transmembrane</keyword>
<feature type="transmembrane region" description="Helical" evidence="5">
    <location>
        <begin position="225"/>
        <end position="245"/>
    </location>
</feature>